<dbReference type="Pfam" id="PF08546">
    <property type="entry name" value="ApbA_C"/>
    <property type="match status" value="1"/>
</dbReference>
<feature type="domain" description="Ketopantoate reductase C-terminal" evidence="5">
    <location>
        <begin position="192"/>
        <end position="312"/>
    </location>
</feature>
<evidence type="ECO:0000313" key="7">
    <source>
        <dbReference type="Proteomes" id="UP000606974"/>
    </source>
</evidence>
<dbReference type="SUPFAM" id="SSF48179">
    <property type="entry name" value="6-phosphogluconate dehydrogenase C-terminal domain-like"/>
    <property type="match status" value="1"/>
</dbReference>
<comment type="caution">
    <text evidence="6">The sequence shown here is derived from an EMBL/GenBank/DDBJ whole genome shotgun (WGS) entry which is preliminary data.</text>
</comment>
<evidence type="ECO:0008006" key="8">
    <source>
        <dbReference type="Google" id="ProtNLM"/>
    </source>
</evidence>
<keyword evidence="7" id="KW-1185">Reference proteome</keyword>
<dbReference type="InterPro" id="IPR051402">
    <property type="entry name" value="KPR-Related"/>
</dbReference>
<dbReference type="GO" id="GO:0005737">
    <property type="term" value="C:cytoplasm"/>
    <property type="evidence" value="ECO:0007669"/>
    <property type="project" value="TreeGrafter"/>
</dbReference>
<dbReference type="InterPro" id="IPR003710">
    <property type="entry name" value="ApbA"/>
</dbReference>
<dbReference type="InterPro" id="IPR013332">
    <property type="entry name" value="KPR_N"/>
</dbReference>
<dbReference type="InterPro" id="IPR013328">
    <property type="entry name" value="6PGD_dom2"/>
</dbReference>
<dbReference type="Gene3D" id="1.10.1040.10">
    <property type="entry name" value="N-(1-d-carboxylethyl)-l-norvaline Dehydrogenase, domain 2"/>
    <property type="match status" value="1"/>
</dbReference>
<evidence type="ECO:0000256" key="1">
    <source>
        <dbReference type="ARBA" id="ARBA00007870"/>
    </source>
</evidence>
<dbReference type="Gene3D" id="3.40.50.720">
    <property type="entry name" value="NAD(P)-binding Rossmann-like Domain"/>
    <property type="match status" value="1"/>
</dbReference>
<dbReference type="InterPro" id="IPR008927">
    <property type="entry name" value="6-PGluconate_DH-like_C_sf"/>
</dbReference>
<dbReference type="GO" id="GO:0015940">
    <property type="term" value="P:pantothenate biosynthetic process"/>
    <property type="evidence" value="ECO:0007669"/>
    <property type="project" value="InterPro"/>
</dbReference>
<sequence length="366" mass="39802">MHKRPLEILIFGAGAVGSTFGWRLAQNPFVRLSAVCRSNYTSIKTNGIHLRTTLWGNGSFRPHRVVKAVPDVQNVAFDYVVCANKLTPSDAVSFAEAIRPAVRPTTTLVSVQNGINVERPLKHMFEGNTILSAICYASCQQPLPGRVQQLTQIRPFAFAIGTYHSGSTDTKSENNKLEKLVSLDSKFKAIKDVNTERWTKMMFNGSLNPVSALTGLNSHQLLQDSPSLTLAHRLAEEIYEVASRSGANLPADSVSRTISCLQSPAPIVPSMLQDARDGRQMEVEALCGNIWRQADAVGVSVPAVKATYDALTSMNQKIGIPRQYAFASDPHTSVADLSTDLASETSRRASEHLLCDVQPSITPVAA</sequence>
<evidence type="ECO:0000259" key="5">
    <source>
        <dbReference type="Pfam" id="PF08546"/>
    </source>
</evidence>
<protein>
    <recommendedName>
        <fullName evidence="8">2-dehydropantoate 2-reductase</fullName>
    </recommendedName>
</protein>
<dbReference type="EMBL" id="JAACFV010000138">
    <property type="protein sequence ID" value="KAF7504410.1"/>
    <property type="molecule type" value="Genomic_DNA"/>
</dbReference>
<gene>
    <name evidence="6" type="ORF">GJ744_002214</name>
</gene>
<dbReference type="NCBIfam" id="TIGR00745">
    <property type="entry name" value="apbA_panE"/>
    <property type="match status" value="1"/>
</dbReference>
<feature type="domain" description="Ketopantoate reductase N-terminal" evidence="4">
    <location>
        <begin position="8"/>
        <end position="151"/>
    </location>
</feature>
<keyword evidence="2" id="KW-0521">NADP</keyword>
<dbReference type="GO" id="GO:0008677">
    <property type="term" value="F:2-dehydropantoate 2-reductase activity"/>
    <property type="evidence" value="ECO:0007669"/>
    <property type="project" value="InterPro"/>
</dbReference>
<dbReference type="OrthoDB" id="3609at2759"/>
<reference evidence="6" key="1">
    <citation type="submission" date="2020-02" db="EMBL/GenBank/DDBJ databases">
        <authorList>
            <person name="Palmer J.M."/>
        </authorList>
    </citation>
    <scope>NUCLEOTIDE SEQUENCE</scope>
    <source>
        <strain evidence="6">EPUS1.4</strain>
        <tissue evidence="6">Thallus</tissue>
    </source>
</reference>
<dbReference type="FunFam" id="1.10.1040.10:FF:000017">
    <property type="entry name" value="2-dehydropantoate 2-reductase"/>
    <property type="match status" value="1"/>
</dbReference>
<dbReference type="Pfam" id="PF02558">
    <property type="entry name" value="ApbA"/>
    <property type="match status" value="1"/>
</dbReference>
<evidence type="ECO:0000313" key="6">
    <source>
        <dbReference type="EMBL" id="KAF7504410.1"/>
    </source>
</evidence>
<dbReference type="PANTHER" id="PTHR21708">
    <property type="entry name" value="PROBABLE 2-DEHYDROPANTOATE 2-REDUCTASE"/>
    <property type="match status" value="1"/>
</dbReference>
<dbReference type="AlphaFoldDB" id="A0A8H7AFU3"/>
<comment type="similarity">
    <text evidence="1">Belongs to the ketopantoate reductase family.</text>
</comment>
<organism evidence="6 7">
    <name type="scientific">Endocarpon pusillum</name>
    <dbReference type="NCBI Taxonomy" id="364733"/>
    <lineage>
        <taxon>Eukaryota</taxon>
        <taxon>Fungi</taxon>
        <taxon>Dikarya</taxon>
        <taxon>Ascomycota</taxon>
        <taxon>Pezizomycotina</taxon>
        <taxon>Eurotiomycetes</taxon>
        <taxon>Chaetothyriomycetidae</taxon>
        <taxon>Verrucariales</taxon>
        <taxon>Verrucariaceae</taxon>
        <taxon>Endocarpon</taxon>
    </lineage>
</organism>
<name>A0A8H7AFU3_9EURO</name>
<evidence type="ECO:0000256" key="3">
    <source>
        <dbReference type="ARBA" id="ARBA00023002"/>
    </source>
</evidence>
<dbReference type="PANTHER" id="PTHR21708:SF40">
    <property type="entry name" value="REDUCTASE FAMILY PROTEIN, PUTATIVE (AFU_ORTHOLOGUE AFUA_2G14497)-RELATED"/>
    <property type="match status" value="1"/>
</dbReference>
<keyword evidence="3" id="KW-0560">Oxidoreductase</keyword>
<dbReference type="Proteomes" id="UP000606974">
    <property type="component" value="Unassembled WGS sequence"/>
</dbReference>
<accession>A0A8H7AFU3</accession>
<evidence type="ECO:0000256" key="2">
    <source>
        <dbReference type="ARBA" id="ARBA00022857"/>
    </source>
</evidence>
<proteinExistence type="inferred from homology"/>
<dbReference type="InterPro" id="IPR013752">
    <property type="entry name" value="KPA_reductase"/>
</dbReference>
<evidence type="ECO:0000259" key="4">
    <source>
        <dbReference type="Pfam" id="PF02558"/>
    </source>
</evidence>